<dbReference type="EMBL" id="CP063373">
    <property type="protein sequence ID" value="QOV33159.1"/>
    <property type="molecule type" value="Genomic_DNA"/>
</dbReference>
<dbReference type="SUPFAM" id="SSF55961">
    <property type="entry name" value="Bet v1-like"/>
    <property type="match status" value="1"/>
</dbReference>
<evidence type="ECO:0000313" key="1">
    <source>
        <dbReference type="EMBL" id="QOV33159.1"/>
    </source>
</evidence>
<dbReference type="Proteomes" id="UP000594205">
    <property type="component" value="Chromosome"/>
</dbReference>
<evidence type="ECO:0000313" key="2">
    <source>
        <dbReference type="Proteomes" id="UP000594205"/>
    </source>
</evidence>
<organism evidence="1 2">
    <name type="scientific">Streptomyces ferrugineus</name>
    <dbReference type="NCBI Taxonomy" id="1413221"/>
    <lineage>
        <taxon>Bacteria</taxon>
        <taxon>Bacillati</taxon>
        <taxon>Actinomycetota</taxon>
        <taxon>Actinomycetes</taxon>
        <taxon>Kitasatosporales</taxon>
        <taxon>Streptomycetaceae</taxon>
        <taxon>Streptomyces</taxon>
    </lineage>
</organism>
<reference evidence="1 2" key="1">
    <citation type="submission" date="2020-10" db="EMBL/GenBank/DDBJ databases">
        <title>Streptomyces ferrugineus complate genome analysis.</title>
        <authorList>
            <person name="Anwar N."/>
        </authorList>
    </citation>
    <scope>NUCLEOTIDE SEQUENCE [LARGE SCALE GENOMIC DNA]</scope>
    <source>
        <strain evidence="1 2">CCTCC AA2014009</strain>
    </source>
</reference>
<name>A0A7M2SAW0_9ACTN</name>
<dbReference type="KEGG" id="sfeu:IM697_23180"/>
<accession>A0A7M2SAW0</accession>
<gene>
    <name evidence="1" type="ORF">IM697_23180</name>
</gene>
<keyword evidence="2" id="KW-1185">Reference proteome</keyword>
<protein>
    <submittedName>
        <fullName evidence="1">SRPBCC family protein</fullName>
    </submittedName>
</protein>
<dbReference type="InterPro" id="IPR023393">
    <property type="entry name" value="START-like_dom_sf"/>
</dbReference>
<dbReference type="InterPro" id="IPR019587">
    <property type="entry name" value="Polyketide_cyclase/dehydratase"/>
</dbReference>
<proteinExistence type="predicted"/>
<dbReference type="Pfam" id="PF10604">
    <property type="entry name" value="Polyketide_cyc2"/>
    <property type="match status" value="1"/>
</dbReference>
<dbReference type="Gene3D" id="3.30.530.20">
    <property type="match status" value="1"/>
</dbReference>
<sequence length="152" mass="16583">MAHVVAASAERTVDAPADEVYRYLADMQLQARFLPSPFYDFQVEAGGVGAGSVVRFKIDFAGGVRELRMQVTEPEPGRILVQTDTGGSGLVRTFTVTPQGEQALVSINSSFDGESGVAGFVERIIAPRRLHRVYGKELARLDAYAREQRVGH</sequence>
<dbReference type="RefSeq" id="WP_194037844.1">
    <property type="nucleotide sequence ID" value="NZ_CP063373.1"/>
</dbReference>
<dbReference type="AlphaFoldDB" id="A0A7M2SAW0"/>